<evidence type="ECO:0000256" key="4">
    <source>
        <dbReference type="ARBA" id="ARBA00023004"/>
    </source>
</evidence>
<dbReference type="Gene3D" id="1.10.630.10">
    <property type="entry name" value="Cytochrome P450"/>
    <property type="match status" value="1"/>
</dbReference>
<dbReference type="GO" id="GO:0016705">
    <property type="term" value="F:oxidoreductase activity, acting on paired donors, with incorporation or reduction of molecular oxygen"/>
    <property type="evidence" value="ECO:0007669"/>
    <property type="project" value="InterPro"/>
</dbReference>
<dbReference type="STRING" id="1095630.A0A2J6TGH2"/>
<dbReference type="GO" id="GO:0004497">
    <property type="term" value="F:monooxygenase activity"/>
    <property type="evidence" value="ECO:0007669"/>
    <property type="project" value="UniProtKB-KW"/>
</dbReference>
<evidence type="ECO:0000256" key="1">
    <source>
        <dbReference type="ARBA" id="ARBA00001971"/>
    </source>
</evidence>
<dbReference type="CDD" id="cd11040">
    <property type="entry name" value="CYP7_CYP8-like"/>
    <property type="match status" value="1"/>
</dbReference>
<dbReference type="InterPro" id="IPR053007">
    <property type="entry name" value="CYP450_monoxygenase_sec-met"/>
</dbReference>
<keyword evidence="6" id="KW-0503">Monooxygenase</keyword>
<evidence type="ECO:0000313" key="9">
    <source>
        <dbReference type="Proteomes" id="UP000235371"/>
    </source>
</evidence>
<dbReference type="GO" id="GO:0020037">
    <property type="term" value="F:heme binding"/>
    <property type="evidence" value="ECO:0007669"/>
    <property type="project" value="InterPro"/>
</dbReference>
<keyword evidence="7" id="KW-0472">Membrane</keyword>
<keyword evidence="7" id="KW-0812">Transmembrane</keyword>
<name>A0A2J6TGH2_9HELO</name>
<protein>
    <submittedName>
        <fullName evidence="8">Cytochrome P450</fullName>
    </submittedName>
</protein>
<dbReference type="InParanoid" id="A0A2J6TGH2"/>
<accession>A0A2J6TGH2</accession>
<dbReference type="RefSeq" id="XP_024739023.1">
    <property type="nucleotide sequence ID" value="XM_024876846.1"/>
</dbReference>
<dbReference type="AlphaFoldDB" id="A0A2J6TGH2"/>
<dbReference type="OrthoDB" id="1470350at2759"/>
<dbReference type="Pfam" id="PF00067">
    <property type="entry name" value="p450"/>
    <property type="match status" value="1"/>
</dbReference>
<evidence type="ECO:0000256" key="6">
    <source>
        <dbReference type="RuleBase" id="RU000461"/>
    </source>
</evidence>
<sequence>MSINDALGFLFQGYTPSVILAVLGVLLIIRQRLAIQLGPQEPPILKPRIPYIGHIVGLLRYHSAYFDKLYTRKPVPIATLPMINGKVYLITDPTMVQAALRHRNLSFEPFVLEFGQRQLALSDETMAPVSFAGDEKAPSFLHEWAKEIHGAMAEKHLNKMNANVLHSVALAVNGFGKTFELDSLFYWLRNTMTLATTDALYGSHNPLRFDNSLVDALWDFDGNMLGLLLNIYPSITFPKAYQARTKLQDALIKFYSAKHDLEPEVSQVTKVRAAILRKQNVSDVDIGKFELSLLHVATANAIPTLFWHLCFIESDAVATATIRQELASLVTLTNLTSGRREAVIDITKFDTHCPVLVSSYRETIRLTNGNVGSRRVMEDTVISDGKKEYLLRAGCDLMMPACVPHFSETAWGPDSASFDAKRFLTPEERGDTSAQARAGDRERKKSYFPFGGGKHLCPGRNFAFAEILGAVAVLIMGFDVKGGDGGLIKVPVLGRSRIGEGIAKPTGRGLLMGAKIARREGWEDVIWKFTC</sequence>
<dbReference type="PROSITE" id="PS00086">
    <property type="entry name" value="CYTOCHROME_P450"/>
    <property type="match status" value="1"/>
</dbReference>
<evidence type="ECO:0000256" key="2">
    <source>
        <dbReference type="ARBA" id="ARBA00010617"/>
    </source>
</evidence>
<dbReference type="GO" id="GO:0005506">
    <property type="term" value="F:iron ion binding"/>
    <property type="evidence" value="ECO:0007669"/>
    <property type="project" value="InterPro"/>
</dbReference>
<dbReference type="PANTHER" id="PTHR47582">
    <property type="entry name" value="P450, PUTATIVE (EUROFUNG)-RELATED"/>
    <property type="match status" value="1"/>
</dbReference>
<feature type="binding site" description="axial binding residue" evidence="5">
    <location>
        <position position="457"/>
    </location>
    <ligand>
        <name>heme</name>
        <dbReference type="ChEBI" id="CHEBI:30413"/>
    </ligand>
    <ligandPart>
        <name>Fe</name>
        <dbReference type="ChEBI" id="CHEBI:18248"/>
    </ligandPart>
</feature>
<evidence type="ECO:0000256" key="5">
    <source>
        <dbReference type="PIRSR" id="PIRSR602403-1"/>
    </source>
</evidence>
<keyword evidence="6" id="KW-0560">Oxidoreductase</keyword>
<dbReference type="GeneID" id="36584924"/>
<evidence type="ECO:0000256" key="7">
    <source>
        <dbReference type="SAM" id="Phobius"/>
    </source>
</evidence>
<dbReference type="InterPro" id="IPR036396">
    <property type="entry name" value="Cyt_P450_sf"/>
</dbReference>
<keyword evidence="7" id="KW-1133">Transmembrane helix</keyword>
<dbReference type="InterPro" id="IPR017972">
    <property type="entry name" value="Cyt_P450_CS"/>
</dbReference>
<dbReference type="Proteomes" id="UP000235371">
    <property type="component" value="Unassembled WGS sequence"/>
</dbReference>
<reference evidence="8 9" key="1">
    <citation type="submission" date="2016-04" db="EMBL/GenBank/DDBJ databases">
        <title>A degradative enzymes factory behind the ericoid mycorrhizal symbiosis.</title>
        <authorList>
            <consortium name="DOE Joint Genome Institute"/>
            <person name="Martino E."/>
            <person name="Morin E."/>
            <person name="Grelet G."/>
            <person name="Kuo A."/>
            <person name="Kohler A."/>
            <person name="Daghino S."/>
            <person name="Barry K."/>
            <person name="Choi C."/>
            <person name="Cichocki N."/>
            <person name="Clum A."/>
            <person name="Copeland A."/>
            <person name="Hainaut M."/>
            <person name="Haridas S."/>
            <person name="Labutti K."/>
            <person name="Lindquist E."/>
            <person name="Lipzen A."/>
            <person name="Khouja H.-R."/>
            <person name="Murat C."/>
            <person name="Ohm R."/>
            <person name="Olson A."/>
            <person name="Spatafora J."/>
            <person name="Veneault-Fourrey C."/>
            <person name="Henrissat B."/>
            <person name="Grigoriev I."/>
            <person name="Martin F."/>
            <person name="Perotto S."/>
        </authorList>
    </citation>
    <scope>NUCLEOTIDE SEQUENCE [LARGE SCALE GENOMIC DNA]</scope>
    <source>
        <strain evidence="8 9">E</strain>
    </source>
</reference>
<keyword evidence="5 6" id="KW-0349">Heme</keyword>
<evidence type="ECO:0000256" key="3">
    <source>
        <dbReference type="ARBA" id="ARBA00022723"/>
    </source>
</evidence>
<keyword evidence="4 5" id="KW-0408">Iron</keyword>
<proteinExistence type="inferred from homology"/>
<evidence type="ECO:0000313" key="8">
    <source>
        <dbReference type="EMBL" id="PMD62119.1"/>
    </source>
</evidence>
<keyword evidence="9" id="KW-1185">Reference proteome</keyword>
<dbReference type="InterPro" id="IPR001128">
    <property type="entry name" value="Cyt_P450"/>
</dbReference>
<dbReference type="PRINTS" id="PR00465">
    <property type="entry name" value="EP450IV"/>
</dbReference>
<comment type="cofactor">
    <cofactor evidence="1 5">
        <name>heme</name>
        <dbReference type="ChEBI" id="CHEBI:30413"/>
    </cofactor>
</comment>
<dbReference type="EMBL" id="KZ613785">
    <property type="protein sequence ID" value="PMD62119.1"/>
    <property type="molecule type" value="Genomic_DNA"/>
</dbReference>
<dbReference type="PANTHER" id="PTHR47582:SF1">
    <property type="entry name" value="P450, PUTATIVE (EUROFUNG)-RELATED"/>
    <property type="match status" value="1"/>
</dbReference>
<feature type="transmembrane region" description="Helical" evidence="7">
    <location>
        <begin position="6"/>
        <end position="29"/>
    </location>
</feature>
<comment type="similarity">
    <text evidence="2 6">Belongs to the cytochrome P450 family.</text>
</comment>
<organism evidence="8 9">
    <name type="scientific">Hyaloscypha bicolor E</name>
    <dbReference type="NCBI Taxonomy" id="1095630"/>
    <lineage>
        <taxon>Eukaryota</taxon>
        <taxon>Fungi</taxon>
        <taxon>Dikarya</taxon>
        <taxon>Ascomycota</taxon>
        <taxon>Pezizomycotina</taxon>
        <taxon>Leotiomycetes</taxon>
        <taxon>Helotiales</taxon>
        <taxon>Hyaloscyphaceae</taxon>
        <taxon>Hyaloscypha</taxon>
        <taxon>Hyaloscypha bicolor</taxon>
    </lineage>
</organism>
<dbReference type="InterPro" id="IPR002403">
    <property type="entry name" value="Cyt_P450_E_grp-IV"/>
</dbReference>
<keyword evidence="3 5" id="KW-0479">Metal-binding</keyword>
<dbReference type="SUPFAM" id="SSF48264">
    <property type="entry name" value="Cytochrome P450"/>
    <property type="match status" value="1"/>
</dbReference>
<gene>
    <name evidence="8" type="ORF">K444DRAFT_558843</name>
</gene>